<feature type="region of interest" description="Disordered" evidence="1">
    <location>
        <begin position="1"/>
        <end position="49"/>
    </location>
</feature>
<organism evidence="2 3">
    <name type="scientific">Periplaneta americana</name>
    <name type="common">American cockroach</name>
    <name type="synonym">Blatta americana</name>
    <dbReference type="NCBI Taxonomy" id="6978"/>
    <lineage>
        <taxon>Eukaryota</taxon>
        <taxon>Metazoa</taxon>
        <taxon>Ecdysozoa</taxon>
        <taxon>Arthropoda</taxon>
        <taxon>Hexapoda</taxon>
        <taxon>Insecta</taxon>
        <taxon>Pterygota</taxon>
        <taxon>Neoptera</taxon>
        <taxon>Polyneoptera</taxon>
        <taxon>Dictyoptera</taxon>
        <taxon>Blattodea</taxon>
        <taxon>Blattoidea</taxon>
        <taxon>Blattidae</taxon>
        <taxon>Blattinae</taxon>
        <taxon>Periplaneta</taxon>
    </lineage>
</organism>
<proteinExistence type="predicted"/>
<evidence type="ECO:0000313" key="2">
    <source>
        <dbReference type="EMBL" id="KAJ4432326.1"/>
    </source>
</evidence>
<comment type="caution">
    <text evidence="2">The sequence shown here is derived from an EMBL/GenBank/DDBJ whole genome shotgun (WGS) entry which is preliminary data.</text>
</comment>
<dbReference type="Proteomes" id="UP001148838">
    <property type="component" value="Unassembled WGS sequence"/>
</dbReference>
<name>A0ABQ8SE09_PERAM</name>
<evidence type="ECO:0000313" key="3">
    <source>
        <dbReference type="Proteomes" id="UP001148838"/>
    </source>
</evidence>
<reference evidence="2 3" key="1">
    <citation type="journal article" date="2022" name="Allergy">
        <title>Genome assembly and annotation of Periplaneta americana reveal a comprehensive cockroach allergen profile.</title>
        <authorList>
            <person name="Wang L."/>
            <person name="Xiong Q."/>
            <person name="Saelim N."/>
            <person name="Wang L."/>
            <person name="Nong W."/>
            <person name="Wan A.T."/>
            <person name="Shi M."/>
            <person name="Liu X."/>
            <person name="Cao Q."/>
            <person name="Hui J.H.L."/>
            <person name="Sookrung N."/>
            <person name="Leung T.F."/>
            <person name="Tungtrongchitr A."/>
            <person name="Tsui S.K.W."/>
        </authorList>
    </citation>
    <scope>NUCLEOTIDE SEQUENCE [LARGE SCALE GENOMIC DNA]</scope>
    <source>
        <strain evidence="2">PWHHKU_190912</strain>
    </source>
</reference>
<feature type="compositionally biased region" description="Basic and acidic residues" evidence="1">
    <location>
        <begin position="9"/>
        <end position="19"/>
    </location>
</feature>
<keyword evidence="3" id="KW-1185">Reference proteome</keyword>
<dbReference type="EMBL" id="JAJSOF020000029">
    <property type="protein sequence ID" value="KAJ4432326.1"/>
    <property type="molecule type" value="Genomic_DNA"/>
</dbReference>
<sequence length="137" mass="15525">MEAQRYTARKGDGGDHPRQDTTTLITGTRRAAAGSRGINEHPLRRTNPVPKEASNVWMSSIVSEKILLPLHRIGFQPEDVNQEKINIYLPTVDYFKAKYQIENIEVIGLLIGARGVIPKFFESFRKTFELLQTLLTS</sequence>
<accession>A0ABQ8SE09</accession>
<protein>
    <submittedName>
        <fullName evidence="2">Uncharacterized protein</fullName>
    </submittedName>
</protein>
<evidence type="ECO:0000256" key="1">
    <source>
        <dbReference type="SAM" id="MobiDB-lite"/>
    </source>
</evidence>
<gene>
    <name evidence="2" type="ORF">ANN_20945</name>
</gene>